<protein>
    <submittedName>
        <fullName evidence="2">3,2-trans-enoyl-CoA isomerase, mitochondrion, putative</fullName>
    </submittedName>
</protein>
<dbReference type="Gene3D" id="6.10.250.170">
    <property type="match status" value="1"/>
</dbReference>
<dbReference type="OMA" id="DRFAHYW"/>
<dbReference type="SUPFAM" id="SSF52096">
    <property type="entry name" value="ClpP/crotonase"/>
    <property type="match status" value="1"/>
</dbReference>
<evidence type="ECO:0000313" key="3">
    <source>
        <dbReference type="Proteomes" id="UP000051952"/>
    </source>
</evidence>
<dbReference type="VEuPathDB" id="TriTrypDB:BSAL_94595"/>
<feature type="region of interest" description="Disordered" evidence="1">
    <location>
        <begin position="17"/>
        <end position="50"/>
    </location>
</feature>
<dbReference type="AlphaFoldDB" id="A0A0S4JA19"/>
<sequence>MQRLCRSSLCLTFGRHCSTRGPSQPHDTGIDNRPTRETLPDGAPAQESKQQRAYVTVTESPLSNVHVLSLNSPPVNTLTSEVIRDLLGELRRLANPESGCRGIVLTSDLPTTFSSGLDLNVFAREPFDQAIFAHYWAQFQELFMTMHAFPLPLVAAINGHAPAAGCIMACACDYRVMAEGPVTSPSNSQEPAKVKPSRPFTIGITATRAGFAAPPFVARNLAWIVGPRIAQDMLTRGSTLTAAEAQKVGLVDEVVGDGGEAVVAALHEIERYLELPMEHTRWLVKDHMRRPILALLQDKNLRSEDCVYFADMIQSPDVRRDLQNYAQSLSKKKSS</sequence>
<evidence type="ECO:0000256" key="1">
    <source>
        <dbReference type="SAM" id="MobiDB-lite"/>
    </source>
</evidence>
<dbReference type="GO" id="GO:0016853">
    <property type="term" value="F:isomerase activity"/>
    <property type="evidence" value="ECO:0007669"/>
    <property type="project" value="UniProtKB-KW"/>
</dbReference>
<dbReference type="OrthoDB" id="1696280at2759"/>
<dbReference type="Gene3D" id="3.90.226.10">
    <property type="entry name" value="2-enoyl-CoA Hydratase, Chain A, domain 1"/>
    <property type="match status" value="1"/>
</dbReference>
<keyword evidence="3" id="KW-1185">Reference proteome</keyword>
<feature type="compositionally biased region" description="Basic and acidic residues" evidence="1">
    <location>
        <begin position="28"/>
        <end position="39"/>
    </location>
</feature>
<accession>A0A0S4JA19</accession>
<dbReference type="PANTHER" id="PTHR11941">
    <property type="entry name" value="ENOYL-COA HYDRATASE-RELATED"/>
    <property type="match status" value="1"/>
</dbReference>
<dbReference type="GO" id="GO:0005739">
    <property type="term" value="C:mitochondrion"/>
    <property type="evidence" value="ECO:0007669"/>
    <property type="project" value="TreeGrafter"/>
</dbReference>
<reference evidence="3" key="1">
    <citation type="submission" date="2015-09" db="EMBL/GenBank/DDBJ databases">
        <authorList>
            <consortium name="Pathogen Informatics"/>
        </authorList>
    </citation>
    <scope>NUCLEOTIDE SEQUENCE [LARGE SCALE GENOMIC DNA]</scope>
    <source>
        <strain evidence="3">Lake Konstanz</strain>
    </source>
</reference>
<proteinExistence type="predicted"/>
<dbReference type="Proteomes" id="UP000051952">
    <property type="component" value="Unassembled WGS sequence"/>
</dbReference>
<dbReference type="PANTHER" id="PTHR11941:SF172">
    <property type="entry name" value="ISOMERASE, MITOCHONDRIAL, PUTATIVE-RELATED"/>
    <property type="match status" value="1"/>
</dbReference>
<dbReference type="InterPro" id="IPR029045">
    <property type="entry name" value="ClpP/crotonase-like_dom_sf"/>
</dbReference>
<evidence type="ECO:0000313" key="2">
    <source>
        <dbReference type="EMBL" id="CUG86759.1"/>
    </source>
</evidence>
<dbReference type="CDD" id="cd06558">
    <property type="entry name" value="crotonase-like"/>
    <property type="match status" value="1"/>
</dbReference>
<dbReference type="InterPro" id="IPR001753">
    <property type="entry name" value="Enoyl-CoA_hydra/iso"/>
</dbReference>
<dbReference type="Pfam" id="PF00378">
    <property type="entry name" value="ECH_1"/>
    <property type="match status" value="1"/>
</dbReference>
<organism evidence="2 3">
    <name type="scientific">Bodo saltans</name>
    <name type="common">Flagellated protozoan</name>
    <dbReference type="NCBI Taxonomy" id="75058"/>
    <lineage>
        <taxon>Eukaryota</taxon>
        <taxon>Discoba</taxon>
        <taxon>Euglenozoa</taxon>
        <taxon>Kinetoplastea</taxon>
        <taxon>Metakinetoplastina</taxon>
        <taxon>Eubodonida</taxon>
        <taxon>Bodonidae</taxon>
        <taxon>Bodo</taxon>
    </lineage>
</organism>
<gene>
    <name evidence="2" type="ORF">BSAL_94595</name>
</gene>
<name>A0A0S4JA19_BODSA</name>
<dbReference type="GO" id="GO:0006635">
    <property type="term" value="P:fatty acid beta-oxidation"/>
    <property type="evidence" value="ECO:0007669"/>
    <property type="project" value="TreeGrafter"/>
</dbReference>
<keyword evidence="2" id="KW-0413">Isomerase</keyword>
<dbReference type="EMBL" id="CYKH01001389">
    <property type="protein sequence ID" value="CUG86759.1"/>
    <property type="molecule type" value="Genomic_DNA"/>
</dbReference>